<dbReference type="Gene3D" id="1.10.760.10">
    <property type="entry name" value="Cytochrome c-like domain"/>
    <property type="match status" value="2"/>
</dbReference>
<evidence type="ECO:0000256" key="4">
    <source>
        <dbReference type="ARBA" id="ARBA00022729"/>
    </source>
</evidence>
<evidence type="ECO:0000256" key="1">
    <source>
        <dbReference type="ARBA" id="ARBA00004196"/>
    </source>
</evidence>
<feature type="domain" description="Cytochrome c" evidence="9">
    <location>
        <begin position="277"/>
        <end position="380"/>
    </location>
</feature>
<feature type="signal peptide" evidence="8">
    <location>
        <begin position="1"/>
        <end position="18"/>
    </location>
</feature>
<name>A0A953HN87_9BACT</name>
<dbReference type="InterPro" id="IPR009056">
    <property type="entry name" value="Cyt_c-like_dom"/>
</dbReference>
<dbReference type="Proteomes" id="UP000753961">
    <property type="component" value="Unassembled WGS sequence"/>
</dbReference>
<dbReference type="InterPro" id="IPR051395">
    <property type="entry name" value="Cytochrome_c_Peroxidase/MauG"/>
</dbReference>
<comment type="caution">
    <text evidence="10">The sequence shown here is derived from an EMBL/GenBank/DDBJ whole genome shotgun (WGS) entry which is preliminary data.</text>
</comment>
<keyword evidence="5" id="KW-0560">Oxidoreductase</keyword>
<dbReference type="GO" id="GO:0020037">
    <property type="term" value="F:heme binding"/>
    <property type="evidence" value="ECO:0007669"/>
    <property type="project" value="InterPro"/>
</dbReference>
<dbReference type="PROSITE" id="PS51257">
    <property type="entry name" value="PROKAR_LIPOPROTEIN"/>
    <property type="match status" value="1"/>
</dbReference>
<dbReference type="GO" id="GO:0004130">
    <property type="term" value="F:cytochrome-c peroxidase activity"/>
    <property type="evidence" value="ECO:0007669"/>
    <property type="project" value="TreeGrafter"/>
</dbReference>
<keyword evidence="4 8" id="KW-0732">Signal</keyword>
<gene>
    <name evidence="10" type="ORF">KUV50_11340</name>
</gene>
<keyword evidence="2 7" id="KW-0349">Heme</keyword>
<proteinExistence type="predicted"/>
<keyword evidence="6 7" id="KW-0408">Iron</keyword>
<comment type="subcellular location">
    <subcellularLocation>
        <location evidence="1">Cell envelope</location>
    </subcellularLocation>
</comment>
<dbReference type="PROSITE" id="PS51007">
    <property type="entry name" value="CYTC"/>
    <property type="match status" value="1"/>
</dbReference>
<evidence type="ECO:0000259" key="9">
    <source>
        <dbReference type="PROSITE" id="PS51007"/>
    </source>
</evidence>
<evidence type="ECO:0000256" key="5">
    <source>
        <dbReference type="ARBA" id="ARBA00023002"/>
    </source>
</evidence>
<evidence type="ECO:0000313" key="11">
    <source>
        <dbReference type="Proteomes" id="UP000753961"/>
    </source>
</evidence>
<dbReference type="GO" id="GO:0046872">
    <property type="term" value="F:metal ion binding"/>
    <property type="evidence" value="ECO:0007669"/>
    <property type="project" value="UniProtKB-KW"/>
</dbReference>
<dbReference type="InterPro" id="IPR036909">
    <property type="entry name" value="Cyt_c-like_dom_sf"/>
</dbReference>
<organism evidence="10 11">
    <name type="scientific">Membranihabitans marinus</name>
    <dbReference type="NCBI Taxonomy" id="1227546"/>
    <lineage>
        <taxon>Bacteria</taxon>
        <taxon>Pseudomonadati</taxon>
        <taxon>Bacteroidota</taxon>
        <taxon>Saprospiria</taxon>
        <taxon>Saprospirales</taxon>
        <taxon>Saprospiraceae</taxon>
        <taxon>Membranihabitans</taxon>
    </lineage>
</organism>
<keyword evidence="11" id="KW-1185">Reference proteome</keyword>
<keyword evidence="10" id="KW-0575">Peroxidase</keyword>
<dbReference type="PANTHER" id="PTHR30600">
    <property type="entry name" value="CYTOCHROME C PEROXIDASE-RELATED"/>
    <property type="match status" value="1"/>
</dbReference>
<feature type="chain" id="PRO_5037670896" evidence="8">
    <location>
        <begin position="19"/>
        <end position="450"/>
    </location>
</feature>
<dbReference type="PANTHER" id="PTHR30600:SF10">
    <property type="entry name" value="BLL6722 PROTEIN"/>
    <property type="match status" value="1"/>
</dbReference>
<dbReference type="SUPFAM" id="SSF46626">
    <property type="entry name" value="Cytochrome c"/>
    <property type="match status" value="2"/>
</dbReference>
<dbReference type="InterPro" id="IPR004852">
    <property type="entry name" value="Di-haem_cyt_c_peroxidsae"/>
</dbReference>
<evidence type="ECO:0000256" key="2">
    <source>
        <dbReference type="ARBA" id="ARBA00022617"/>
    </source>
</evidence>
<evidence type="ECO:0000256" key="8">
    <source>
        <dbReference type="SAM" id="SignalP"/>
    </source>
</evidence>
<dbReference type="GO" id="GO:0030313">
    <property type="term" value="C:cell envelope"/>
    <property type="evidence" value="ECO:0007669"/>
    <property type="project" value="UniProtKB-SubCell"/>
</dbReference>
<dbReference type="RefSeq" id="WP_222580272.1">
    <property type="nucleotide sequence ID" value="NZ_JAHVHU010000010.1"/>
</dbReference>
<dbReference type="EMBL" id="JAHVHU010000010">
    <property type="protein sequence ID" value="MBY5958732.1"/>
    <property type="molecule type" value="Genomic_DNA"/>
</dbReference>
<accession>A0A953HN87</accession>
<keyword evidence="3 7" id="KW-0479">Metal-binding</keyword>
<dbReference type="AlphaFoldDB" id="A0A953HN87"/>
<dbReference type="Pfam" id="PF03150">
    <property type="entry name" value="CCP_MauG"/>
    <property type="match status" value="1"/>
</dbReference>
<evidence type="ECO:0000313" key="10">
    <source>
        <dbReference type="EMBL" id="MBY5958732.1"/>
    </source>
</evidence>
<reference evidence="10" key="1">
    <citation type="submission" date="2021-06" db="EMBL/GenBank/DDBJ databases">
        <title>44 bacteria genomes isolated from Dapeng, Shenzhen.</title>
        <authorList>
            <person name="Zheng W."/>
            <person name="Yu S."/>
            <person name="Huang Y."/>
        </authorList>
    </citation>
    <scope>NUCLEOTIDE SEQUENCE</scope>
    <source>
        <strain evidence="10">DP5N28-2</strain>
    </source>
</reference>
<sequence length="450" mass="50010">MNKFYFLAILLLTFGACTQDVMNVSSLDLQLENAIRSAAPDHTLSYWVLADSRDYANIPQDPKNTLTREKVELGNFLFFETGLALDPQYDVGKGTYSCSSCHIAESDFKPGRKQGIGDGGVGTGNRGEARFKSKVYPDAASLDVQGIRPLTVLNVAYSAKNTQWNGSFGSGQANKGFEHRFSDDVDEGLHLNNLGFEGLETQLMEGFKLHRMKMDPEIADTLGYRTYFDAAFPNVDVSERYSARNVALAMAAYLRTINTTEAPFQKWLKGDKYAMTDQEKRGALLFYSKANCTSCHAGPAFSDTRFFAVGVNNLNDLATFVDEPRARNKNYGRGFFTGIKEDLHKFKVPTLYNLTGTPFYFHGSSKRDLREVVEYFNQAIPENPEVPEEVIASNFKPLGLTANEVDDITAFLANGLDDPSVTRYKPDALPSGNCFPNADPVSIQEMRCVE</sequence>
<evidence type="ECO:0000256" key="7">
    <source>
        <dbReference type="PROSITE-ProRule" id="PRU00433"/>
    </source>
</evidence>
<evidence type="ECO:0000256" key="6">
    <source>
        <dbReference type="ARBA" id="ARBA00023004"/>
    </source>
</evidence>
<protein>
    <submittedName>
        <fullName evidence="10">Cytochrome-c peroxidase</fullName>
    </submittedName>
</protein>
<dbReference type="GO" id="GO:0009055">
    <property type="term" value="F:electron transfer activity"/>
    <property type="evidence" value="ECO:0007669"/>
    <property type="project" value="InterPro"/>
</dbReference>
<evidence type="ECO:0000256" key="3">
    <source>
        <dbReference type="ARBA" id="ARBA00022723"/>
    </source>
</evidence>